<keyword evidence="9 10" id="KW-0342">GTP-binding</keyword>
<evidence type="ECO:0000313" key="13">
    <source>
        <dbReference type="EMBL" id="GGI74687.1"/>
    </source>
</evidence>
<dbReference type="Gene3D" id="2.40.30.10">
    <property type="entry name" value="Translation factors"/>
    <property type="match status" value="2"/>
</dbReference>
<evidence type="ECO:0000256" key="6">
    <source>
        <dbReference type="ARBA" id="ARBA00022801"/>
    </source>
</evidence>
<reference evidence="12" key="4">
    <citation type="journal article" date="2023" name="Microbiol. Resour. Announc.">
        <title>Complete Genome Sequence of Vulcanisaeta souniana Strain IC-059, a Hyperthermophilic Archaeon Isolated from Hot Spring Water in Japan.</title>
        <authorList>
            <person name="Kato S."/>
            <person name="Itoh T."/>
            <person name="Wu L."/>
            <person name="Ma J."/>
            <person name="Ohkuma M."/>
        </authorList>
    </citation>
    <scope>NUCLEOTIDE SEQUENCE</scope>
    <source>
        <strain evidence="12">JCM 11219</strain>
    </source>
</reference>
<feature type="binding site" evidence="10">
    <location>
        <begin position="100"/>
        <end position="104"/>
    </location>
    <ligand>
        <name>GTP</name>
        <dbReference type="ChEBI" id="CHEBI:37565"/>
    </ligand>
</feature>
<dbReference type="EMBL" id="AP026830">
    <property type="protein sequence ID" value="BDR92316.1"/>
    <property type="molecule type" value="Genomic_DNA"/>
</dbReference>
<feature type="binding site" evidence="10">
    <location>
        <position position="30"/>
    </location>
    <ligand>
        <name>Mg(2+)</name>
        <dbReference type="ChEBI" id="CHEBI:18420"/>
    </ligand>
</feature>
<evidence type="ECO:0000256" key="7">
    <source>
        <dbReference type="ARBA" id="ARBA00022842"/>
    </source>
</evidence>
<comment type="function">
    <text evidence="10">GTP hydrolase that promotes the GTP-dependent binding of aminoacyl-tRNA to the A-site of ribosomes during protein biosynthesis.</text>
</comment>
<comment type="catalytic activity">
    <reaction evidence="10">
        <text>GTP + H2O = GDP + phosphate + H(+)</text>
        <dbReference type="Rhea" id="RHEA:19669"/>
        <dbReference type="ChEBI" id="CHEBI:15377"/>
        <dbReference type="ChEBI" id="CHEBI:15378"/>
        <dbReference type="ChEBI" id="CHEBI:37565"/>
        <dbReference type="ChEBI" id="CHEBI:43474"/>
        <dbReference type="ChEBI" id="CHEBI:58189"/>
        <dbReference type="EC" id="3.6.5.3"/>
    </reaction>
</comment>
<evidence type="ECO:0000256" key="2">
    <source>
        <dbReference type="ARBA" id="ARBA00022490"/>
    </source>
</evidence>
<dbReference type="CDD" id="cd01883">
    <property type="entry name" value="EF1_alpha"/>
    <property type="match status" value="1"/>
</dbReference>
<dbReference type="Pfam" id="PF00009">
    <property type="entry name" value="GTP_EFTU"/>
    <property type="match status" value="1"/>
</dbReference>
<keyword evidence="3 10" id="KW-0479">Metal-binding</keyword>
<evidence type="ECO:0000259" key="11">
    <source>
        <dbReference type="PROSITE" id="PS51722"/>
    </source>
</evidence>
<dbReference type="EMBL" id="BMNM01000003">
    <property type="protein sequence ID" value="GGI74687.1"/>
    <property type="molecule type" value="Genomic_DNA"/>
</dbReference>
<evidence type="ECO:0000256" key="5">
    <source>
        <dbReference type="ARBA" id="ARBA00022768"/>
    </source>
</evidence>
<dbReference type="InterPro" id="IPR050100">
    <property type="entry name" value="TRAFAC_GTPase_members"/>
</dbReference>
<dbReference type="PRINTS" id="PR00315">
    <property type="entry name" value="ELONGATNFCT"/>
</dbReference>
<feature type="binding site" evidence="10">
    <location>
        <begin position="23"/>
        <end position="30"/>
    </location>
    <ligand>
        <name>GTP</name>
        <dbReference type="ChEBI" id="CHEBI:37565"/>
    </ligand>
</feature>
<dbReference type="SUPFAM" id="SSF50447">
    <property type="entry name" value="Translation proteins"/>
    <property type="match status" value="1"/>
</dbReference>
<dbReference type="SUPFAM" id="SSF52540">
    <property type="entry name" value="P-loop containing nucleoside triphosphate hydrolases"/>
    <property type="match status" value="1"/>
</dbReference>
<evidence type="ECO:0000256" key="9">
    <source>
        <dbReference type="ARBA" id="ARBA00023134"/>
    </source>
</evidence>
<gene>
    <name evidence="10 13" type="primary">tuf</name>
    <name evidence="13" type="ORF">GCM10007112_09270</name>
    <name evidence="12" type="ORF">Vsou_14090</name>
</gene>
<keyword evidence="7 10" id="KW-0460">Magnesium</keyword>
<reference evidence="13" key="1">
    <citation type="journal article" date="2014" name="Int. J. Syst. Evol. Microbiol.">
        <title>Complete genome sequence of Corynebacterium casei LMG S-19264T (=DSM 44701T), isolated from a smear-ripened cheese.</title>
        <authorList>
            <consortium name="US DOE Joint Genome Institute (JGI-PGF)"/>
            <person name="Walter F."/>
            <person name="Albersmeier A."/>
            <person name="Kalinowski J."/>
            <person name="Ruckert C."/>
        </authorList>
    </citation>
    <scope>NUCLEOTIDE SEQUENCE</scope>
    <source>
        <strain evidence="13">JCM 11219</strain>
    </source>
</reference>
<dbReference type="Pfam" id="PF22594">
    <property type="entry name" value="GTP-eEF1A_C"/>
    <property type="match status" value="1"/>
</dbReference>
<dbReference type="EC" id="3.6.5.3" evidence="10"/>
<reference evidence="15" key="3">
    <citation type="submission" date="2022-09" db="EMBL/GenBank/DDBJ databases">
        <title>Complete genome sequence of Vulcanisaeta souniana.</title>
        <authorList>
            <person name="Kato S."/>
            <person name="Itoh T."/>
            <person name="Ohkuma M."/>
        </authorList>
    </citation>
    <scope>NUCLEOTIDE SEQUENCE [LARGE SCALE GENOMIC DNA]</scope>
    <source>
        <strain evidence="15">JCM 11219</strain>
    </source>
</reference>
<dbReference type="AlphaFoldDB" id="A0A830EIF1"/>
<dbReference type="GeneID" id="76206956"/>
<dbReference type="GO" id="GO:0005525">
    <property type="term" value="F:GTP binding"/>
    <property type="evidence" value="ECO:0007669"/>
    <property type="project" value="UniProtKB-UniRule"/>
</dbReference>
<dbReference type="OrthoDB" id="371718at2157"/>
<proteinExistence type="inferred from homology"/>
<comment type="similarity">
    <text evidence="10">Belongs to the TRAFAC class translation factor GTPase superfamily. Classic translation factor GTPase family. EF-Tu/EF-1A subfamily.</text>
</comment>
<dbReference type="GO" id="GO:0003746">
    <property type="term" value="F:translation elongation factor activity"/>
    <property type="evidence" value="ECO:0007669"/>
    <property type="project" value="UniProtKB-UniRule"/>
</dbReference>
<dbReference type="Proteomes" id="UP000657075">
    <property type="component" value="Unassembled WGS sequence"/>
</dbReference>
<evidence type="ECO:0000313" key="15">
    <source>
        <dbReference type="Proteomes" id="UP001060771"/>
    </source>
</evidence>
<keyword evidence="5 10" id="KW-0251">Elongation factor</keyword>
<dbReference type="FunFam" id="2.40.30.10:FF:000020">
    <property type="entry name" value="Translation elongation factor EF-1"/>
    <property type="match status" value="1"/>
</dbReference>
<dbReference type="SUPFAM" id="SSF50465">
    <property type="entry name" value="EF-Tu/eEF-1alpha/eIF2-gamma C-terminal domain"/>
    <property type="match status" value="1"/>
</dbReference>
<evidence type="ECO:0000256" key="10">
    <source>
        <dbReference type="HAMAP-Rule" id="MF_00118"/>
    </source>
</evidence>
<keyword evidence="4 10" id="KW-0547">Nucleotide-binding</keyword>
<comment type="subcellular location">
    <subcellularLocation>
        <location evidence="1 10">Cytoplasm</location>
    </subcellularLocation>
</comment>
<reference evidence="13" key="2">
    <citation type="submission" date="2020-09" db="EMBL/GenBank/DDBJ databases">
        <authorList>
            <person name="Sun Q."/>
            <person name="Ohkuma M."/>
        </authorList>
    </citation>
    <scope>NUCLEOTIDE SEQUENCE</scope>
    <source>
        <strain evidence="13">JCM 11219</strain>
    </source>
</reference>
<name>A0A830EIF1_9CREN</name>
<sequence>MSLILKPKDSALQKPHLNLAVIGHVDHGKSTLVGHLLVATGYVDEKGFKELEEQAKKMGKEDFVYAWVTDRLREERERGVTIEAMHVGFETPKYFITIIDLPGHRDFVKNMIVGASQADAAMLVVSARPGEFETGIGPQGQTREHLFLAATLGIRQLIVVVNKMDVVNYDQKRYEQIKAEIGKFMKLLGYDPSKIPFIPVSALKGDNIKEKSSNMPWYNGPTLIEALDAIQPPPRPTDKPFRMPIQDVYTITGAGTVVVGRIETGVLKVGDRVVVMPPAKVGDVRSIETHHMKLEQAQPGDNVGINVRGIEKDDVKRGDVMGHLANPPTVAEEIVARLAVLWHPTAVGPGYTPVLHVHTATVPAQIIEIIARLDPRTGQTVEQKPQFVKQGDVAVVRLKPLKDVVVEKYSDFPGLGRFALRDMGRTIAAGQIIEIKPKKVEIKA</sequence>
<dbReference type="InterPro" id="IPR000795">
    <property type="entry name" value="T_Tr_GTP-bd_dom"/>
</dbReference>
<feature type="binding site" evidence="10">
    <location>
        <begin position="162"/>
        <end position="165"/>
    </location>
    <ligand>
        <name>GTP</name>
        <dbReference type="ChEBI" id="CHEBI:37565"/>
    </ligand>
</feature>
<keyword evidence="15" id="KW-1185">Reference proteome</keyword>
<organism evidence="13 14">
    <name type="scientific">Vulcanisaeta souniana JCM 11219</name>
    <dbReference type="NCBI Taxonomy" id="1293586"/>
    <lineage>
        <taxon>Archaea</taxon>
        <taxon>Thermoproteota</taxon>
        <taxon>Thermoprotei</taxon>
        <taxon>Thermoproteales</taxon>
        <taxon>Thermoproteaceae</taxon>
        <taxon>Vulcanisaeta</taxon>
    </lineage>
</organism>
<dbReference type="Proteomes" id="UP001060771">
    <property type="component" value="Chromosome"/>
</dbReference>
<keyword evidence="8 10" id="KW-0648">Protein biosynthesis</keyword>
<evidence type="ECO:0000256" key="3">
    <source>
        <dbReference type="ARBA" id="ARBA00022723"/>
    </source>
</evidence>
<dbReference type="Gene3D" id="3.40.50.300">
    <property type="entry name" value="P-loop containing nucleotide triphosphate hydrolases"/>
    <property type="match status" value="1"/>
</dbReference>
<evidence type="ECO:0000313" key="14">
    <source>
        <dbReference type="Proteomes" id="UP000657075"/>
    </source>
</evidence>
<dbReference type="RefSeq" id="WP_188602893.1">
    <property type="nucleotide sequence ID" value="NZ_AP026830.1"/>
</dbReference>
<keyword evidence="6 10" id="KW-0378">Hydrolase</keyword>
<feature type="domain" description="Tr-type G" evidence="11">
    <location>
        <begin position="14"/>
        <end position="235"/>
    </location>
</feature>
<dbReference type="InterPro" id="IPR027417">
    <property type="entry name" value="P-loop_NTPase"/>
</dbReference>
<dbReference type="Pfam" id="PF03144">
    <property type="entry name" value="GTP_EFTU_D2"/>
    <property type="match status" value="1"/>
</dbReference>
<dbReference type="CDD" id="cd03705">
    <property type="entry name" value="EF1_alpha_III"/>
    <property type="match status" value="1"/>
</dbReference>
<dbReference type="PROSITE" id="PS51722">
    <property type="entry name" value="G_TR_2"/>
    <property type="match status" value="1"/>
</dbReference>
<evidence type="ECO:0000256" key="4">
    <source>
        <dbReference type="ARBA" id="ARBA00022741"/>
    </source>
</evidence>
<dbReference type="GO" id="GO:0005737">
    <property type="term" value="C:cytoplasm"/>
    <property type="evidence" value="ECO:0007669"/>
    <property type="project" value="UniProtKB-SubCell"/>
</dbReference>
<dbReference type="CDD" id="cd03693">
    <property type="entry name" value="EF1_alpha_II"/>
    <property type="match status" value="1"/>
</dbReference>
<dbReference type="InterPro" id="IPR054696">
    <property type="entry name" value="GTP-eEF1A_C"/>
</dbReference>
<accession>A0A830EIF1</accession>
<dbReference type="FunFam" id="2.40.30.10:FF:000005">
    <property type="entry name" value="Elongation factor 1-alpha"/>
    <property type="match status" value="1"/>
</dbReference>
<dbReference type="InterPro" id="IPR009001">
    <property type="entry name" value="Transl_elong_EF1A/Init_IF2_C"/>
</dbReference>
<evidence type="ECO:0000256" key="1">
    <source>
        <dbReference type="ARBA" id="ARBA00004496"/>
    </source>
</evidence>
<dbReference type="NCBIfam" id="NF008969">
    <property type="entry name" value="PRK12317.1"/>
    <property type="match status" value="1"/>
</dbReference>
<dbReference type="InterPro" id="IPR004161">
    <property type="entry name" value="EFTu-like_2"/>
</dbReference>
<dbReference type="GO" id="GO:0000287">
    <property type="term" value="F:magnesium ion binding"/>
    <property type="evidence" value="ECO:0007669"/>
    <property type="project" value="UniProtKB-UniRule"/>
</dbReference>
<dbReference type="InterPro" id="IPR009000">
    <property type="entry name" value="Transl_B-barrel_sf"/>
</dbReference>
<dbReference type="InterPro" id="IPR004539">
    <property type="entry name" value="Transl_elong_EF1A_euk/arc"/>
</dbReference>
<keyword evidence="2 10" id="KW-0963">Cytoplasm</keyword>
<dbReference type="NCBIfam" id="TIGR00483">
    <property type="entry name" value="EF-1_alpha"/>
    <property type="match status" value="1"/>
</dbReference>
<dbReference type="HAMAP" id="MF_00118_A">
    <property type="entry name" value="EF_Tu_A"/>
    <property type="match status" value="1"/>
</dbReference>
<dbReference type="GO" id="GO:0003924">
    <property type="term" value="F:GTPase activity"/>
    <property type="evidence" value="ECO:0007669"/>
    <property type="project" value="UniProtKB-UniRule"/>
</dbReference>
<evidence type="ECO:0000256" key="8">
    <source>
        <dbReference type="ARBA" id="ARBA00022917"/>
    </source>
</evidence>
<protein>
    <recommendedName>
        <fullName evidence="10">Elongation factor 1-alpha</fullName>
        <shortName evidence="10">EF-1-alpha</shortName>
        <ecNumber evidence="10">3.6.5.3</ecNumber>
    </recommendedName>
    <alternativeName>
        <fullName evidence="10">Elongation factor Tu</fullName>
        <shortName evidence="10">EF-Tu</shortName>
    </alternativeName>
</protein>
<evidence type="ECO:0000313" key="12">
    <source>
        <dbReference type="EMBL" id="BDR92316.1"/>
    </source>
</evidence>
<dbReference type="PANTHER" id="PTHR23115">
    <property type="entry name" value="TRANSLATION FACTOR"/>
    <property type="match status" value="1"/>
</dbReference>
<dbReference type="FunFam" id="3.40.50.300:FF:000255">
    <property type="entry name" value="Elongation factor 1-alpha"/>
    <property type="match status" value="1"/>
</dbReference>